<keyword evidence="2" id="KW-1185">Reference proteome</keyword>
<evidence type="ECO:0000313" key="2">
    <source>
        <dbReference type="Proteomes" id="UP000232638"/>
    </source>
</evidence>
<organism evidence="1 2">
    <name type="scientific">Candidatus Thiodictyon syntrophicum</name>
    <dbReference type="NCBI Taxonomy" id="1166950"/>
    <lineage>
        <taxon>Bacteria</taxon>
        <taxon>Pseudomonadati</taxon>
        <taxon>Pseudomonadota</taxon>
        <taxon>Gammaproteobacteria</taxon>
        <taxon>Chromatiales</taxon>
        <taxon>Chromatiaceae</taxon>
        <taxon>Thiodictyon</taxon>
    </lineage>
</organism>
<proteinExistence type="predicted"/>
<dbReference type="RefSeq" id="WP_100919915.1">
    <property type="nucleotide sequence ID" value="NZ_CP020370.1"/>
</dbReference>
<dbReference type="SUPFAM" id="SSF143602">
    <property type="entry name" value="STIV B116-like"/>
    <property type="match status" value="1"/>
</dbReference>
<dbReference type="AlphaFoldDB" id="A0A2K8U9A4"/>
<accession>A0A2K8U9A4</accession>
<dbReference type="InterPro" id="IPR015055">
    <property type="entry name" value="STIV_B116-like"/>
</dbReference>
<evidence type="ECO:0008006" key="3">
    <source>
        <dbReference type="Google" id="ProtNLM"/>
    </source>
</evidence>
<sequence>MTIYLLNTPILTAYGDYRFSGPITPAQARERLAGGFVSAVGHGAAAVFLSRLLGLEVATNRITIAMQPGDTALVLRLTTRLAEGMMLTPEEMAEVEFELGWLERLA</sequence>
<reference evidence="1 2" key="1">
    <citation type="submission" date="2017-03" db="EMBL/GenBank/DDBJ databases">
        <title>Complete genome sequence of Candidatus 'Thiodictyon syntrophicum' sp. nov. strain Cad16T, a photolithoautotroph purple sulfur bacterium isolated from an alpine meromictic lake.</title>
        <authorList>
            <person name="Luedin S.M."/>
            <person name="Pothier J.F."/>
            <person name="Danza F."/>
            <person name="Storelli N."/>
            <person name="Wittwer M."/>
            <person name="Tonolla M."/>
        </authorList>
    </citation>
    <scope>NUCLEOTIDE SEQUENCE [LARGE SCALE GENOMIC DNA]</scope>
    <source>
        <strain evidence="1 2">Cad16T</strain>
    </source>
</reference>
<evidence type="ECO:0000313" key="1">
    <source>
        <dbReference type="EMBL" id="AUB82172.1"/>
    </source>
</evidence>
<dbReference type="EMBL" id="CP020370">
    <property type="protein sequence ID" value="AUB82172.1"/>
    <property type="molecule type" value="Genomic_DNA"/>
</dbReference>
<gene>
    <name evidence="1" type="ORF">THSYN_15265</name>
</gene>
<dbReference type="Proteomes" id="UP000232638">
    <property type="component" value="Chromosome"/>
</dbReference>
<dbReference type="Pfam" id="PF08960">
    <property type="entry name" value="STIV_B116-like"/>
    <property type="match status" value="1"/>
</dbReference>
<dbReference type="Gene3D" id="3.40.50.11170">
    <property type="entry name" value="Uncharacterised protein PF08960, DUF1874"/>
    <property type="match status" value="1"/>
</dbReference>
<dbReference type="KEGG" id="tsy:THSYN_15265"/>
<name>A0A2K8U9A4_9GAMM</name>
<dbReference type="InterPro" id="IPR037236">
    <property type="entry name" value="STIV_B116-like_sf"/>
</dbReference>
<protein>
    <recommendedName>
        <fullName evidence="3">DUF1874 domain-containing protein</fullName>
    </recommendedName>
</protein>
<dbReference type="OrthoDB" id="1909530at2"/>